<keyword evidence="3" id="KW-1185">Reference proteome</keyword>
<dbReference type="AlphaFoldDB" id="A0A1E3Q2D6"/>
<dbReference type="Proteomes" id="UP000094385">
    <property type="component" value="Unassembled WGS sequence"/>
</dbReference>
<dbReference type="Pfam" id="PF01814">
    <property type="entry name" value="Hemerythrin"/>
    <property type="match status" value="1"/>
</dbReference>
<evidence type="ECO:0000259" key="1">
    <source>
        <dbReference type="Pfam" id="PF01814"/>
    </source>
</evidence>
<dbReference type="EMBL" id="KV454296">
    <property type="protein sequence ID" value="ODQ71865.1"/>
    <property type="molecule type" value="Genomic_DNA"/>
</dbReference>
<dbReference type="OrthoDB" id="9983919at2759"/>
<reference evidence="2 3" key="1">
    <citation type="journal article" date="2016" name="Proc. Natl. Acad. Sci. U.S.A.">
        <title>Comparative genomics of biotechnologically important yeasts.</title>
        <authorList>
            <person name="Riley R."/>
            <person name="Haridas S."/>
            <person name="Wolfe K.H."/>
            <person name="Lopes M.R."/>
            <person name="Hittinger C.T."/>
            <person name="Goeker M."/>
            <person name="Salamov A.A."/>
            <person name="Wisecaver J.H."/>
            <person name="Long T.M."/>
            <person name="Calvey C.H."/>
            <person name="Aerts A.L."/>
            <person name="Barry K.W."/>
            <person name="Choi C."/>
            <person name="Clum A."/>
            <person name="Coughlan A.Y."/>
            <person name="Deshpande S."/>
            <person name="Douglass A.P."/>
            <person name="Hanson S.J."/>
            <person name="Klenk H.-P."/>
            <person name="LaButti K.M."/>
            <person name="Lapidus A."/>
            <person name="Lindquist E.A."/>
            <person name="Lipzen A.M."/>
            <person name="Meier-Kolthoff J.P."/>
            <person name="Ohm R.A."/>
            <person name="Otillar R.P."/>
            <person name="Pangilinan J.L."/>
            <person name="Peng Y."/>
            <person name="Rokas A."/>
            <person name="Rosa C.A."/>
            <person name="Scheuner C."/>
            <person name="Sibirny A.A."/>
            <person name="Slot J.C."/>
            <person name="Stielow J.B."/>
            <person name="Sun H."/>
            <person name="Kurtzman C.P."/>
            <person name="Blackwell M."/>
            <person name="Grigoriev I.V."/>
            <person name="Jeffries T.W."/>
        </authorList>
    </citation>
    <scope>NUCLEOTIDE SEQUENCE [LARGE SCALE GENOMIC DNA]</scope>
    <source>
        <strain evidence="2 3">NRRL Y-11557</strain>
    </source>
</reference>
<feature type="domain" description="Hemerythrin-like" evidence="1">
    <location>
        <begin position="13"/>
        <end position="125"/>
    </location>
</feature>
<protein>
    <recommendedName>
        <fullName evidence="1">Hemerythrin-like domain-containing protein</fullName>
    </recommendedName>
</protein>
<gene>
    <name evidence="2" type="ORF">LIPSTDRAFT_4241</name>
</gene>
<evidence type="ECO:0000313" key="3">
    <source>
        <dbReference type="Proteomes" id="UP000094385"/>
    </source>
</evidence>
<dbReference type="Gene3D" id="1.20.120.520">
    <property type="entry name" value="nmb1532 protein domain like"/>
    <property type="match status" value="1"/>
</dbReference>
<dbReference type="PANTHER" id="PTHR35585">
    <property type="entry name" value="HHE DOMAIN PROTEIN (AFU_ORTHOLOGUE AFUA_4G00730)"/>
    <property type="match status" value="1"/>
</dbReference>
<organism evidence="2 3">
    <name type="scientific">Lipomyces starkeyi NRRL Y-11557</name>
    <dbReference type="NCBI Taxonomy" id="675824"/>
    <lineage>
        <taxon>Eukaryota</taxon>
        <taxon>Fungi</taxon>
        <taxon>Dikarya</taxon>
        <taxon>Ascomycota</taxon>
        <taxon>Saccharomycotina</taxon>
        <taxon>Lipomycetes</taxon>
        <taxon>Lipomycetales</taxon>
        <taxon>Lipomycetaceae</taxon>
        <taxon>Lipomyces</taxon>
    </lineage>
</organism>
<accession>A0A1E3Q2D6</accession>
<evidence type="ECO:0000313" key="2">
    <source>
        <dbReference type="EMBL" id="ODQ71865.1"/>
    </source>
</evidence>
<proteinExistence type="predicted"/>
<dbReference type="InterPro" id="IPR012312">
    <property type="entry name" value="Hemerythrin-like"/>
</dbReference>
<sequence length="191" mass="22159">MSSHTSPRISEALKQDRRDIEDCYESILRADNQDNRERWAHQFAWEAVRLLVGEEIVVYPAFEKYLPNGKAVADKDRSEHQMVKNDLYKFEHMKPDDKDFIPILKRIMGELNHHMTSEQEVQLPQVESVISTEESVNLAKRLSRTKNFVPTHSHPSAPNEPPFETAVALLTAPIDKIKDMFMKFPEDQITT</sequence>
<dbReference type="PANTHER" id="PTHR35585:SF1">
    <property type="entry name" value="HHE DOMAIN PROTEIN (AFU_ORTHOLOGUE AFUA_4G00730)"/>
    <property type="match status" value="1"/>
</dbReference>
<name>A0A1E3Q2D6_LIPST</name>
<dbReference type="STRING" id="675824.A0A1E3Q2D6"/>